<accession>A0A6S4P9N1</accession>
<dbReference type="Pfam" id="PF13385">
    <property type="entry name" value="Laminin_G_3"/>
    <property type="match status" value="1"/>
</dbReference>
<dbReference type="EMBL" id="AP013540">
    <property type="protein sequence ID" value="BAQ94052.1"/>
    <property type="molecule type" value="Genomic_DNA"/>
</dbReference>
<organism evidence="2 3">
    <name type="scientific">uncultured phage_MedDCM-OCT-S28-C10</name>
    <dbReference type="NCBI Taxonomy" id="2741077"/>
    <lineage>
        <taxon>Viruses</taxon>
        <taxon>Duplodnaviria</taxon>
        <taxon>Heunggongvirae</taxon>
        <taxon>Uroviricota</taxon>
        <taxon>Caudoviricetes</taxon>
        <taxon>Autographivirales</taxon>
        <taxon>Votkovvirus</taxon>
        <taxon>Votkovvirus S28C10</taxon>
    </lineage>
</organism>
<feature type="domain" description="SPRY" evidence="1">
    <location>
        <begin position="273"/>
        <end position="378"/>
    </location>
</feature>
<name>A0A6S4P9N1_9CAUD</name>
<dbReference type="Gene3D" id="2.60.120.200">
    <property type="match status" value="1"/>
</dbReference>
<dbReference type="RefSeq" id="YP_009778110.1">
    <property type="nucleotide sequence ID" value="NC_047711.1"/>
</dbReference>
<dbReference type="InterPro" id="IPR003877">
    <property type="entry name" value="SPRY_dom"/>
</dbReference>
<dbReference type="Gene3D" id="2.60.120.920">
    <property type="match status" value="1"/>
</dbReference>
<dbReference type="GeneID" id="55412568"/>
<dbReference type="SUPFAM" id="SSF49899">
    <property type="entry name" value="Concanavalin A-like lectins/glucanases"/>
    <property type="match status" value="2"/>
</dbReference>
<evidence type="ECO:0000313" key="3">
    <source>
        <dbReference type="Proteomes" id="UP000505345"/>
    </source>
</evidence>
<evidence type="ECO:0000313" key="2">
    <source>
        <dbReference type="EMBL" id="BAQ94052.1"/>
    </source>
</evidence>
<reference evidence="2 3" key="1">
    <citation type="journal article" date="2013" name="PLoS Genet.">
        <title>Expanding the Marine Virosphere Using Metagenomics.</title>
        <authorList>
            <person name="Mizuno C.M."/>
            <person name="Rodriguez-Valera F."/>
            <person name="Kimes N.E."/>
            <person name="Ghai R."/>
        </authorList>
    </citation>
    <scope>NUCLEOTIDE SEQUENCE [LARGE SCALE GENOMIC DNA]</scope>
    <source>
        <strain evidence="2">UvMED-CGR-C62A-MedDCM-OCT-S28-C10</strain>
    </source>
</reference>
<dbReference type="KEGG" id="vg:55412568"/>
<dbReference type="InterPro" id="IPR013320">
    <property type="entry name" value="ConA-like_dom_sf"/>
</dbReference>
<protein>
    <submittedName>
        <fullName evidence="2">SPRY domain containing</fullName>
    </submittedName>
</protein>
<sequence length="470" mass="49906">MASYLSKDFTSTSTDAKKFTVSLWFKINRTNANQVLVTNTNTGGDQFSIDYRSDKKIGVIEYISGSTVHNHETTRLLVDCTSWYHLVVIGDSTLSTSTDRVKIYINGERLTNFGTATAPSQNHEFMLNKEMSGTSNGWHIGRGASSNQFLGVMTHVHNIDGLAYAHTVFGETDSTTGEWKAKLTPSVTYGTNGWFLKMENAGAMGTDSSGNGTTFTVNGDLKQSPDTPSNNFCQLDGNQSYDVGALEYAGTSLNNYNTNASGCISTQMVKNGKWYYEVKIGTDRTQANGATLGIVKNGTYASSFFRSTGSTAVVGNSSSSNGCEGISYQPMTSTPNILDAGGGGTVNYGSQASLNDIIMCAFDLDNGKIWFGKNGTWFNAPGTSNAGVPNTGANAGLSFAKGDDFWGVTVTAVSNNAGATARMLCNFGNGHFGATAVASGNADDNGVGIFEYDVPAGFYAICTKNIKDYG</sequence>
<dbReference type="InterPro" id="IPR043136">
    <property type="entry name" value="B30.2/SPRY_sf"/>
</dbReference>
<dbReference type="Proteomes" id="UP000505345">
    <property type="component" value="Segment"/>
</dbReference>
<proteinExistence type="predicted"/>
<dbReference type="Pfam" id="PF00622">
    <property type="entry name" value="SPRY"/>
    <property type="match status" value="1"/>
</dbReference>
<evidence type="ECO:0000259" key="1">
    <source>
        <dbReference type="Pfam" id="PF00622"/>
    </source>
</evidence>
<keyword evidence="3" id="KW-1185">Reference proteome</keyword>